<dbReference type="AlphaFoldDB" id="A0A4Z0A4R9"/>
<name>A0A4Z0A4R9_9AGAM</name>
<keyword evidence="2" id="KW-1185">Reference proteome</keyword>
<accession>A0A4Z0A4R9</accession>
<proteinExistence type="predicted"/>
<evidence type="ECO:0000313" key="2">
    <source>
        <dbReference type="Proteomes" id="UP000298061"/>
    </source>
</evidence>
<sequence>MVGRTTLVACTRRRVQAAVDAYLRACCTRRGTHTAASSENHSGLPQPTDLLEQYRGLVALGKLQYDEDQIRVIMQLRRLRKDLADYAPPALPSHYHKALPSEKTNESSEETWWQHSEREMDIDPEMQTTALTRVRSHAEELAELNTPKVIYQSNFQPHHTSDSPAEVRACL</sequence>
<evidence type="ECO:0000313" key="1">
    <source>
        <dbReference type="EMBL" id="TFY80899.1"/>
    </source>
</evidence>
<dbReference type="EMBL" id="SFCI01000274">
    <property type="protein sequence ID" value="TFY80899.1"/>
    <property type="molecule type" value="Genomic_DNA"/>
</dbReference>
<dbReference type="OrthoDB" id="2193432at2759"/>
<comment type="caution">
    <text evidence="1">The sequence shown here is derived from an EMBL/GenBank/DDBJ whole genome shotgun (WGS) entry which is preliminary data.</text>
</comment>
<reference evidence="1 2" key="1">
    <citation type="submission" date="2019-02" db="EMBL/GenBank/DDBJ databases">
        <title>Genome sequencing of the rare red list fungi Hericium alpestre (H. flagellum).</title>
        <authorList>
            <person name="Buettner E."/>
            <person name="Kellner H."/>
        </authorList>
    </citation>
    <scope>NUCLEOTIDE SEQUENCE [LARGE SCALE GENOMIC DNA]</scope>
    <source>
        <strain evidence="1 2">DSM 108284</strain>
    </source>
</reference>
<gene>
    <name evidence="1" type="ORF">EWM64_g3117</name>
</gene>
<dbReference type="Proteomes" id="UP000298061">
    <property type="component" value="Unassembled WGS sequence"/>
</dbReference>
<organism evidence="1 2">
    <name type="scientific">Hericium alpestre</name>
    <dbReference type="NCBI Taxonomy" id="135208"/>
    <lineage>
        <taxon>Eukaryota</taxon>
        <taxon>Fungi</taxon>
        <taxon>Dikarya</taxon>
        <taxon>Basidiomycota</taxon>
        <taxon>Agaricomycotina</taxon>
        <taxon>Agaricomycetes</taxon>
        <taxon>Russulales</taxon>
        <taxon>Hericiaceae</taxon>
        <taxon>Hericium</taxon>
    </lineage>
</organism>
<protein>
    <submittedName>
        <fullName evidence="1">Uncharacterized protein</fullName>
    </submittedName>
</protein>